<gene>
    <name evidence="1" type="ORF">SAMN05216370_0054</name>
</gene>
<dbReference type="Pfam" id="PF21716">
    <property type="entry name" value="dnstrm_HI1420"/>
    <property type="match status" value="1"/>
</dbReference>
<sequence>MTIQVFDVSAHLDDEETISAYLSAALKDPNHDAFLLALDNAYKLVFESGRSPKMVLDCMDKDASEKLENWLKSFYEARANEKDVSRAVIQGFRTGQFAQEGHGALALAAFLYGSNSDANFSMLEVIESVKA</sequence>
<dbReference type="Proteomes" id="UP000242418">
    <property type="component" value="Unassembled WGS sequence"/>
</dbReference>
<protein>
    <submittedName>
        <fullName evidence="1">Uncharacterized protein</fullName>
    </submittedName>
</protein>
<evidence type="ECO:0000313" key="2">
    <source>
        <dbReference type="Proteomes" id="UP000242418"/>
    </source>
</evidence>
<keyword evidence="2" id="KW-1185">Reference proteome</keyword>
<dbReference type="EMBL" id="FMTL01000011">
    <property type="protein sequence ID" value="SCW89602.1"/>
    <property type="molecule type" value="Genomic_DNA"/>
</dbReference>
<reference evidence="1 2" key="1">
    <citation type="submission" date="2016-10" db="EMBL/GenBank/DDBJ databases">
        <authorList>
            <person name="Varghese N."/>
            <person name="Submissions S."/>
        </authorList>
    </citation>
    <scope>NUCLEOTIDE SEQUENCE [LARGE SCALE GENOMIC DNA]</scope>
    <source>
        <strain evidence="1 2">DSM 17833</strain>
    </source>
</reference>
<dbReference type="AlphaFoldDB" id="A0AB37ZEA3"/>
<evidence type="ECO:0000313" key="1">
    <source>
        <dbReference type="EMBL" id="SCW89602.1"/>
    </source>
</evidence>
<accession>A0AB37ZEA3</accession>
<organism evidence="1 2">
    <name type="scientific">Pseudomonas peli</name>
    <dbReference type="NCBI Taxonomy" id="592361"/>
    <lineage>
        <taxon>Bacteria</taxon>
        <taxon>Pseudomonadati</taxon>
        <taxon>Pseudomonadota</taxon>
        <taxon>Gammaproteobacteria</taxon>
        <taxon>Pseudomonadales</taxon>
        <taxon>Pseudomonadaceae</taxon>
        <taxon>Pseudomonas</taxon>
    </lineage>
</organism>
<dbReference type="InterPro" id="IPR014057">
    <property type="entry name" value="HI1420"/>
</dbReference>
<dbReference type="RefSeq" id="WP_186343994.1">
    <property type="nucleotide sequence ID" value="NZ_FMTL01000011.1"/>
</dbReference>
<proteinExistence type="predicted"/>
<comment type="caution">
    <text evidence="1">The sequence shown here is derived from an EMBL/GenBank/DDBJ whole genome shotgun (WGS) entry which is preliminary data.</text>
</comment>
<name>A0AB37ZEA3_9PSED</name>